<dbReference type="EMBL" id="JAAGUZ010000018">
    <property type="protein sequence ID" value="NEW44530.1"/>
    <property type="molecule type" value="Genomic_DNA"/>
</dbReference>
<accession>A0A6P1D681</accession>
<dbReference type="Pfam" id="PF03033">
    <property type="entry name" value="Glyco_transf_28"/>
    <property type="match status" value="1"/>
</dbReference>
<dbReference type="PANTHER" id="PTHR48050">
    <property type="entry name" value="STEROL 3-BETA-GLUCOSYLTRANSFERASE"/>
    <property type="match status" value="1"/>
</dbReference>
<comment type="caution">
    <text evidence="3">The sequence shown here is derived from an EMBL/GenBank/DDBJ whole genome shotgun (WGS) entry which is preliminary data.</text>
</comment>
<organism evidence="3 5">
    <name type="scientific">Nocardia cyriacigeorgica</name>
    <dbReference type="NCBI Taxonomy" id="135487"/>
    <lineage>
        <taxon>Bacteria</taxon>
        <taxon>Bacillati</taxon>
        <taxon>Actinomycetota</taxon>
        <taxon>Actinomycetes</taxon>
        <taxon>Mycobacteriales</taxon>
        <taxon>Nocardiaceae</taxon>
        <taxon>Nocardia</taxon>
    </lineage>
</organism>
<evidence type="ECO:0000259" key="2">
    <source>
        <dbReference type="Pfam" id="PF06722"/>
    </source>
</evidence>
<evidence type="ECO:0000259" key="1">
    <source>
        <dbReference type="Pfam" id="PF03033"/>
    </source>
</evidence>
<dbReference type="InterPro" id="IPR002213">
    <property type="entry name" value="UDP_glucos_trans"/>
</dbReference>
<dbReference type="CDD" id="cd03784">
    <property type="entry name" value="GT1_Gtf-like"/>
    <property type="match status" value="1"/>
</dbReference>
<proteinExistence type="predicted"/>
<evidence type="ECO:0000313" key="5">
    <source>
        <dbReference type="Proteomes" id="UP000468928"/>
    </source>
</evidence>
<dbReference type="GO" id="GO:0033072">
    <property type="term" value="P:vancomycin biosynthetic process"/>
    <property type="evidence" value="ECO:0007669"/>
    <property type="project" value="UniProtKB-ARBA"/>
</dbReference>
<keyword evidence="3" id="KW-0808">Transferase</keyword>
<dbReference type="PANTHER" id="PTHR48050:SF13">
    <property type="entry name" value="STEROL 3-BETA-GLUCOSYLTRANSFERASE UGT80A2"/>
    <property type="match status" value="1"/>
</dbReference>
<dbReference type="Gene3D" id="3.40.50.2000">
    <property type="entry name" value="Glycogen Phosphorylase B"/>
    <property type="match status" value="2"/>
</dbReference>
<dbReference type="InterPro" id="IPR004276">
    <property type="entry name" value="GlycoTrans_28_N"/>
</dbReference>
<dbReference type="GO" id="GO:0005975">
    <property type="term" value="P:carbohydrate metabolic process"/>
    <property type="evidence" value="ECO:0007669"/>
    <property type="project" value="InterPro"/>
</dbReference>
<dbReference type="Proteomes" id="UP000470876">
    <property type="component" value="Unassembled WGS sequence"/>
</dbReference>
<sequence length="398" mass="41507">MRVLLSASGTRGDIEPALALALGMREVGAKAQVCAPPDFAGRCAELGVSMVPLGPPIPGLRGAKVSPADLLEYADQWPTAQFDTIPAAAAGFDAVVATGMTEIAARSAAERLGIHYQYASYQPTSLPSPHHPPMPRMPGDRPAPEAIGNGLQWEIDALGWNAQFGTALNSGRSTLGLPPVDDVRDHVVTDRPWLAADPVLAPWTESPGLDIVQTGAWIVPDTRPLPADLAAFLDAGTPPVYIGFGSMRVHNGIARVAIDAARAHNRRVLLSRGWAELSPVDGQSDCMAVGEVNHQALFPRVAAVIHHGGAGTTTTATRAGVPQVVVPQMMDQPYWAHRVTDLGIGTTCEGPAPDLASLSAALDTALTSTTRDRANAIAGMIRTDGATVAAKLLADAIG</sequence>
<dbReference type="InterPro" id="IPR010610">
    <property type="entry name" value="EryCIII-like_C"/>
</dbReference>
<dbReference type="SUPFAM" id="SSF53756">
    <property type="entry name" value="UDP-Glycosyltransferase/glycogen phosphorylase"/>
    <property type="match status" value="1"/>
</dbReference>
<feature type="domain" description="Erythromycin biosynthesis protein CIII-like C-terminal" evidence="2">
    <location>
        <begin position="289"/>
        <end position="370"/>
    </location>
</feature>
<dbReference type="EMBL" id="JAAGUX010000012">
    <property type="protein sequence ID" value="NEW55910.1"/>
    <property type="molecule type" value="Genomic_DNA"/>
</dbReference>
<gene>
    <name evidence="3" type="ORF">GV789_08695</name>
    <name evidence="4" type="ORF">GV794_09610</name>
</gene>
<dbReference type="Proteomes" id="UP000468928">
    <property type="component" value="Unassembled WGS sequence"/>
</dbReference>
<evidence type="ECO:0000313" key="3">
    <source>
        <dbReference type="EMBL" id="NEW44530.1"/>
    </source>
</evidence>
<reference evidence="5 6" key="1">
    <citation type="submission" date="2020-01" db="EMBL/GenBank/DDBJ databases">
        <title>Genetics and antimicrobial susceptibilities of Nocardia species isolated from the soil; a comparison with species isolated from humans.</title>
        <authorList>
            <person name="Carrasco G."/>
            <person name="Monzon S."/>
            <person name="Sansegundo M."/>
            <person name="Garcia E."/>
            <person name="Garrido N."/>
            <person name="Medina M.J."/>
            <person name="Villalon P."/>
            <person name="Ramirez-Arocha A.C."/>
            <person name="Jimenez P."/>
            <person name="Cuesta I."/>
            <person name="Valdezate S."/>
        </authorList>
    </citation>
    <scope>NUCLEOTIDE SEQUENCE [LARGE SCALE GENOMIC DNA]</scope>
    <source>
        <strain evidence="3 5">CNM20110639</strain>
        <strain evidence="4 6">CNM20110649</strain>
    </source>
</reference>
<dbReference type="FunFam" id="3.40.50.2000:FF:000009">
    <property type="entry name" value="Sterol 3-beta-glucosyltransferase UGT80A2"/>
    <property type="match status" value="1"/>
</dbReference>
<feature type="domain" description="Glycosyltransferase family 28 N-terminal" evidence="1">
    <location>
        <begin position="3"/>
        <end position="75"/>
    </location>
</feature>
<dbReference type="InterPro" id="IPR050426">
    <property type="entry name" value="Glycosyltransferase_28"/>
</dbReference>
<dbReference type="GO" id="GO:0016758">
    <property type="term" value="F:hexosyltransferase activity"/>
    <property type="evidence" value="ECO:0007669"/>
    <property type="project" value="InterPro"/>
</dbReference>
<protein>
    <submittedName>
        <fullName evidence="3">Glycosyltransferase family 1 protein</fullName>
    </submittedName>
</protein>
<dbReference type="AlphaFoldDB" id="A0A6P1D681"/>
<dbReference type="RefSeq" id="WP_163826754.1">
    <property type="nucleotide sequence ID" value="NZ_JAAGUX010000012.1"/>
</dbReference>
<dbReference type="Pfam" id="PF06722">
    <property type="entry name" value="EryCIII-like_C"/>
    <property type="match status" value="1"/>
</dbReference>
<evidence type="ECO:0000313" key="6">
    <source>
        <dbReference type="Proteomes" id="UP000470876"/>
    </source>
</evidence>
<evidence type="ECO:0000313" key="4">
    <source>
        <dbReference type="EMBL" id="NEW55910.1"/>
    </source>
</evidence>
<keyword evidence="6" id="KW-1185">Reference proteome</keyword>
<dbReference type="GO" id="GO:0008194">
    <property type="term" value="F:UDP-glycosyltransferase activity"/>
    <property type="evidence" value="ECO:0007669"/>
    <property type="project" value="InterPro"/>
</dbReference>
<name>A0A6P1D681_9NOCA</name>